<reference evidence="8 9" key="1">
    <citation type="journal article" date="2014" name="Nat. Commun.">
        <title>Multiple recent horizontal transfers of a large genomic region in cheese making fungi.</title>
        <authorList>
            <person name="Cheeseman K."/>
            <person name="Ropars J."/>
            <person name="Renault P."/>
            <person name="Dupont J."/>
            <person name="Gouzy J."/>
            <person name="Branca A."/>
            <person name="Abraham A.L."/>
            <person name="Ceppi M."/>
            <person name="Conseiller E."/>
            <person name="Debuchy R."/>
            <person name="Malagnac F."/>
            <person name="Goarin A."/>
            <person name="Silar P."/>
            <person name="Lacoste S."/>
            <person name="Sallet E."/>
            <person name="Bensimon A."/>
            <person name="Giraud T."/>
            <person name="Brygoo Y."/>
        </authorList>
    </citation>
    <scope>NUCLEOTIDE SEQUENCE [LARGE SCALE GENOMIC DNA]</scope>
    <source>
        <strain evidence="9">FM 013</strain>
    </source>
</reference>
<evidence type="ECO:0000256" key="7">
    <source>
        <dbReference type="SAM" id="Phobius"/>
    </source>
</evidence>
<comment type="subcellular location">
    <subcellularLocation>
        <location evidence="1">Membrane</location>
        <topology evidence="1">Multi-pass membrane protein</topology>
    </subcellularLocation>
</comment>
<keyword evidence="5" id="KW-0479">Metal-binding</keyword>
<evidence type="ECO:0000256" key="4">
    <source>
        <dbReference type="ARBA" id="ARBA00023136"/>
    </source>
</evidence>
<name>A0A0G4P3M3_PENC3</name>
<evidence type="ECO:0000313" key="9">
    <source>
        <dbReference type="Proteomes" id="UP000053732"/>
    </source>
</evidence>
<dbReference type="STRING" id="1429867.A0A0G4P3M3"/>
<accession>A0A0G4P3M3</accession>
<evidence type="ECO:0000313" key="8">
    <source>
        <dbReference type="EMBL" id="CRL20897.1"/>
    </source>
</evidence>
<dbReference type="Proteomes" id="UP000053732">
    <property type="component" value="Unassembled WGS sequence"/>
</dbReference>
<dbReference type="PANTHER" id="PTHR20855">
    <property type="entry name" value="ADIPOR/PROGESTIN RECEPTOR-RELATED"/>
    <property type="match status" value="1"/>
</dbReference>
<dbReference type="GO" id="GO:0016020">
    <property type="term" value="C:membrane"/>
    <property type="evidence" value="ECO:0007669"/>
    <property type="project" value="UniProtKB-SubCell"/>
</dbReference>
<feature type="region of interest" description="Disordered" evidence="6">
    <location>
        <begin position="11"/>
        <end position="36"/>
    </location>
</feature>
<dbReference type="GO" id="GO:0038023">
    <property type="term" value="F:signaling receptor activity"/>
    <property type="evidence" value="ECO:0007669"/>
    <property type="project" value="TreeGrafter"/>
</dbReference>
<feature type="transmembrane region" description="Helical" evidence="7">
    <location>
        <begin position="281"/>
        <end position="301"/>
    </location>
</feature>
<dbReference type="AlphaFoldDB" id="A0A0G4P3M3"/>
<dbReference type="GO" id="GO:0006882">
    <property type="term" value="P:intracellular zinc ion homeostasis"/>
    <property type="evidence" value="ECO:0007669"/>
    <property type="project" value="TreeGrafter"/>
</dbReference>
<keyword evidence="4 7" id="KW-0472">Membrane</keyword>
<feature type="binding site" evidence="5">
    <location>
        <position position="133"/>
    </location>
    <ligand>
        <name>Zn(2+)</name>
        <dbReference type="ChEBI" id="CHEBI:29105"/>
    </ligand>
</feature>
<feature type="transmembrane region" description="Helical" evidence="7">
    <location>
        <begin position="210"/>
        <end position="232"/>
    </location>
</feature>
<sequence length="313" mass="35326">MALLKRLSAVERASGTDRGDSPLLKEPGSPSGPRLLNRDEVPSWYGHNPYIRTSYRPVTPSISRCLSSLLYLHNETVNVYSHLIPATIALLGNGLLYVYFSASFPDATWADQLVFHIYLTTSVICFGISSAYHTFLCHSARYTDLWGRLDYVAIVFQILGSFISGIYIGFYCEPHLQKLYWSMIGSLGFLTGFVVVHPKLQSQKWRLLRLSTFVATGLSAFAPIIHAASIFPYKQLDQQAGLRYYYLEGLVIVIGVLFYATHFPESRRPGSFDIWGSSHQVFHISVVIGAMVHLYGILVAFHWNYEHQRCKTG</sequence>
<gene>
    <name evidence="8" type="ORF">PCAMFM013_S005g000061</name>
</gene>
<dbReference type="EMBL" id="HG793138">
    <property type="protein sequence ID" value="CRL20897.1"/>
    <property type="molecule type" value="Genomic_DNA"/>
</dbReference>
<keyword evidence="3 7" id="KW-1133">Transmembrane helix</keyword>
<evidence type="ECO:0000256" key="2">
    <source>
        <dbReference type="ARBA" id="ARBA00022692"/>
    </source>
</evidence>
<evidence type="ECO:0000256" key="5">
    <source>
        <dbReference type="PIRSR" id="PIRSR604254-1"/>
    </source>
</evidence>
<feature type="transmembrane region" description="Helical" evidence="7">
    <location>
        <begin position="79"/>
        <end position="101"/>
    </location>
</feature>
<feature type="binding site" evidence="5">
    <location>
        <position position="283"/>
    </location>
    <ligand>
        <name>Zn(2+)</name>
        <dbReference type="ChEBI" id="CHEBI:29105"/>
    </ligand>
</feature>
<dbReference type="Pfam" id="PF03006">
    <property type="entry name" value="HlyIII"/>
    <property type="match status" value="1"/>
</dbReference>
<feature type="transmembrane region" description="Helical" evidence="7">
    <location>
        <begin position="152"/>
        <end position="172"/>
    </location>
</feature>
<dbReference type="InterPro" id="IPR004254">
    <property type="entry name" value="AdipoR/HlyIII-related"/>
</dbReference>
<evidence type="ECO:0000256" key="3">
    <source>
        <dbReference type="ARBA" id="ARBA00022989"/>
    </source>
</evidence>
<dbReference type="PANTHER" id="PTHR20855:SF130">
    <property type="entry name" value="HAEMOLYSIN-III FAMILY PROTEIN"/>
    <property type="match status" value="1"/>
</dbReference>
<feature type="binding site" evidence="5">
    <location>
        <position position="279"/>
    </location>
    <ligand>
        <name>Zn(2+)</name>
        <dbReference type="ChEBI" id="CHEBI:29105"/>
    </ligand>
</feature>
<protein>
    <submittedName>
        <fullName evidence="8">Hly-III related</fullName>
    </submittedName>
</protein>
<dbReference type="GO" id="GO:0046872">
    <property type="term" value="F:metal ion binding"/>
    <property type="evidence" value="ECO:0007669"/>
    <property type="project" value="UniProtKB-KW"/>
</dbReference>
<proteinExistence type="predicted"/>
<evidence type="ECO:0000256" key="6">
    <source>
        <dbReference type="SAM" id="MobiDB-lite"/>
    </source>
</evidence>
<feature type="transmembrane region" description="Helical" evidence="7">
    <location>
        <begin position="179"/>
        <end position="198"/>
    </location>
</feature>
<feature type="transmembrane region" description="Helical" evidence="7">
    <location>
        <begin position="113"/>
        <end position="132"/>
    </location>
</feature>
<organism evidence="8 9">
    <name type="scientific">Penicillium camemberti (strain FM 013)</name>
    <dbReference type="NCBI Taxonomy" id="1429867"/>
    <lineage>
        <taxon>Eukaryota</taxon>
        <taxon>Fungi</taxon>
        <taxon>Dikarya</taxon>
        <taxon>Ascomycota</taxon>
        <taxon>Pezizomycotina</taxon>
        <taxon>Eurotiomycetes</taxon>
        <taxon>Eurotiomycetidae</taxon>
        <taxon>Eurotiales</taxon>
        <taxon>Aspergillaceae</taxon>
        <taxon>Penicillium</taxon>
    </lineage>
</organism>
<keyword evidence="5" id="KW-0862">Zinc</keyword>
<keyword evidence="2 7" id="KW-0812">Transmembrane</keyword>
<evidence type="ECO:0000256" key="1">
    <source>
        <dbReference type="ARBA" id="ARBA00004141"/>
    </source>
</evidence>
<feature type="transmembrane region" description="Helical" evidence="7">
    <location>
        <begin position="244"/>
        <end position="261"/>
    </location>
</feature>
<keyword evidence="9" id="KW-1185">Reference proteome</keyword>